<dbReference type="Proteomes" id="UP000663855">
    <property type="component" value="Unassembled WGS sequence"/>
</dbReference>
<name>A0A816ZZM3_9BILA</name>
<accession>A0A816ZZM3</accession>
<dbReference type="EMBL" id="CAJOBI010007420">
    <property type="protein sequence ID" value="CAF4085271.1"/>
    <property type="molecule type" value="Genomic_DNA"/>
</dbReference>
<evidence type="ECO:0000313" key="1">
    <source>
        <dbReference type="EMBL" id="CAF1262300.1"/>
    </source>
</evidence>
<protein>
    <submittedName>
        <fullName evidence="2">Uncharacterized protein</fullName>
    </submittedName>
</protein>
<evidence type="ECO:0000313" key="3">
    <source>
        <dbReference type="EMBL" id="CAF4085271.1"/>
    </source>
</evidence>
<gene>
    <name evidence="1" type="ORF">CJN711_LOCUS15052</name>
    <name evidence="2" type="ORF">MBJ925_LOCUS37408</name>
    <name evidence="3" type="ORF">SMN809_LOCUS16542</name>
</gene>
<dbReference type="Proteomes" id="UP000676336">
    <property type="component" value="Unassembled WGS sequence"/>
</dbReference>
<dbReference type="EMBL" id="CAJNRE010020833">
    <property type="protein sequence ID" value="CAF2242180.1"/>
    <property type="molecule type" value="Genomic_DNA"/>
</dbReference>
<evidence type="ECO:0000313" key="2">
    <source>
        <dbReference type="EMBL" id="CAF2242180.1"/>
    </source>
</evidence>
<sequence>MGNNLIKFDPYMSRIICLQEYADPQQIGTVYFVKHKAGSNIAPNEISKNTHYGLAIDITGSSTKRTFCATHYDLCIEKPTNHFTYIDCEFKERPWDYYYEVREIGKIPSNEIQKFYVPSYFAEDLRFKLINNVHYAMSMKNQGTKWSSMLNCQTFTRAAIQYLGFDFPSDIIIVSDCLPSMVDIYMSSRLTTAYVKEQKTELKEKFSN</sequence>
<proteinExistence type="predicted"/>
<dbReference type="EMBL" id="CAJNOV010006839">
    <property type="protein sequence ID" value="CAF1262300.1"/>
    <property type="molecule type" value="Genomic_DNA"/>
</dbReference>
<dbReference type="AlphaFoldDB" id="A0A816ZZM3"/>
<evidence type="ECO:0000313" key="4">
    <source>
        <dbReference type="Proteomes" id="UP000663824"/>
    </source>
</evidence>
<organism evidence="2 4">
    <name type="scientific">Rotaria magnacalcarata</name>
    <dbReference type="NCBI Taxonomy" id="392030"/>
    <lineage>
        <taxon>Eukaryota</taxon>
        <taxon>Metazoa</taxon>
        <taxon>Spiralia</taxon>
        <taxon>Gnathifera</taxon>
        <taxon>Rotifera</taxon>
        <taxon>Eurotatoria</taxon>
        <taxon>Bdelloidea</taxon>
        <taxon>Philodinida</taxon>
        <taxon>Philodinidae</taxon>
        <taxon>Rotaria</taxon>
    </lineage>
</organism>
<reference evidence="2" key="1">
    <citation type="submission" date="2021-02" db="EMBL/GenBank/DDBJ databases">
        <authorList>
            <person name="Nowell W R."/>
        </authorList>
    </citation>
    <scope>NUCLEOTIDE SEQUENCE</scope>
</reference>
<dbReference type="Proteomes" id="UP000663824">
    <property type="component" value="Unassembled WGS sequence"/>
</dbReference>
<comment type="caution">
    <text evidence="2">The sequence shown here is derived from an EMBL/GenBank/DDBJ whole genome shotgun (WGS) entry which is preliminary data.</text>
</comment>